<comment type="caution">
    <text evidence="1">The sequence shown here is derived from an EMBL/GenBank/DDBJ whole genome shotgun (WGS) entry which is preliminary data.</text>
</comment>
<protein>
    <submittedName>
        <fullName evidence="1">Uncharacterized protein</fullName>
    </submittedName>
</protein>
<accession>A0A1V6Q944</accession>
<proteinExistence type="predicted"/>
<dbReference type="Proteomes" id="UP000191672">
    <property type="component" value="Unassembled WGS sequence"/>
</dbReference>
<gene>
    <name evidence="1" type="ORF">PENANT_c009G05182</name>
</gene>
<name>A0A1V6Q944_9EURO</name>
<evidence type="ECO:0000313" key="2">
    <source>
        <dbReference type="Proteomes" id="UP000191672"/>
    </source>
</evidence>
<dbReference type="EMBL" id="MDYN01000009">
    <property type="protein sequence ID" value="OQD85759.1"/>
    <property type="molecule type" value="Genomic_DNA"/>
</dbReference>
<evidence type="ECO:0000313" key="1">
    <source>
        <dbReference type="EMBL" id="OQD85759.1"/>
    </source>
</evidence>
<reference evidence="2" key="1">
    <citation type="journal article" date="2017" name="Nat. Microbiol.">
        <title>Global analysis of biosynthetic gene clusters reveals vast potential of secondary metabolite production in Penicillium species.</title>
        <authorList>
            <person name="Nielsen J.C."/>
            <person name="Grijseels S."/>
            <person name="Prigent S."/>
            <person name="Ji B."/>
            <person name="Dainat J."/>
            <person name="Nielsen K.F."/>
            <person name="Frisvad J.C."/>
            <person name="Workman M."/>
            <person name="Nielsen J."/>
        </authorList>
    </citation>
    <scope>NUCLEOTIDE SEQUENCE [LARGE SCALE GENOMIC DNA]</scope>
    <source>
        <strain evidence="2">IBT 31811</strain>
    </source>
</reference>
<organism evidence="1 2">
    <name type="scientific">Penicillium antarcticum</name>
    <dbReference type="NCBI Taxonomy" id="416450"/>
    <lineage>
        <taxon>Eukaryota</taxon>
        <taxon>Fungi</taxon>
        <taxon>Dikarya</taxon>
        <taxon>Ascomycota</taxon>
        <taxon>Pezizomycotina</taxon>
        <taxon>Eurotiomycetes</taxon>
        <taxon>Eurotiomycetidae</taxon>
        <taxon>Eurotiales</taxon>
        <taxon>Aspergillaceae</taxon>
        <taxon>Penicillium</taxon>
    </lineage>
</organism>
<sequence length="12" mass="1481">MSSHENKYETRV</sequence>
<keyword evidence="2" id="KW-1185">Reference proteome</keyword>